<reference evidence="2 3" key="1">
    <citation type="submission" date="2024-12" db="EMBL/GenBank/DDBJ databases">
        <title>Forecasting of Potato common scab and diversities of Pathogenic streptomyces spp. in china.</title>
        <authorList>
            <person name="Handique U."/>
            <person name="Wu J."/>
        </authorList>
    </citation>
    <scope>NUCLEOTIDE SEQUENCE [LARGE SCALE GENOMIC DNA]</scope>
    <source>
        <strain evidence="2 3">ZRIMU1530</strain>
    </source>
</reference>
<name>A0ABW9HIJ4_9ACTN</name>
<organism evidence="2 3">
    <name type="scientific">Streptomyces niveiscabiei</name>
    <dbReference type="NCBI Taxonomy" id="164115"/>
    <lineage>
        <taxon>Bacteria</taxon>
        <taxon>Bacillati</taxon>
        <taxon>Actinomycetota</taxon>
        <taxon>Actinomycetes</taxon>
        <taxon>Kitasatosporales</taxon>
        <taxon>Streptomycetaceae</taxon>
        <taxon>Streptomyces</taxon>
    </lineage>
</organism>
<evidence type="ECO:0000313" key="2">
    <source>
        <dbReference type="EMBL" id="MFM9607611.1"/>
    </source>
</evidence>
<dbReference type="InterPro" id="IPR007278">
    <property type="entry name" value="DUF397"/>
</dbReference>
<gene>
    <name evidence="2" type="ORF">ACKI18_02685</name>
</gene>
<proteinExistence type="predicted"/>
<sequence length="64" mass="6806">MPDLIWQKSSYSGEAANCLETAPTSASIHIRDSKSPSRPHLTVSPAAWSGFVSLAAGVDSRSFQ</sequence>
<dbReference type="Proteomes" id="UP001631957">
    <property type="component" value="Unassembled WGS sequence"/>
</dbReference>
<feature type="domain" description="DUF397" evidence="1">
    <location>
        <begin position="6"/>
        <end position="53"/>
    </location>
</feature>
<dbReference type="EMBL" id="JBJVNI010000002">
    <property type="protein sequence ID" value="MFM9607611.1"/>
    <property type="molecule type" value="Genomic_DNA"/>
</dbReference>
<accession>A0ABW9HIJ4</accession>
<protein>
    <submittedName>
        <fullName evidence="2">DUF397 domain-containing protein</fullName>
    </submittedName>
</protein>
<evidence type="ECO:0000313" key="3">
    <source>
        <dbReference type="Proteomes" id="UP001631957"/>
    </source>
</evidence>
<dbReference type="Pfam" id="PF04149">
    <property type="entry name" value="DUF397"/>
    <property type="match status" value="1"/>
</dbReference>
<keyword evidence="3" id="KW-1185">Reference proteome</keyword>
<comment type="caution">
    <text evidence="2">The sequence shown here is derived from an EMBL/GenBank/DDBJ whole genome shotgun (WGS) entry which is preliminary data.</text>
</comment>
<dbReference type="RefSeq" id="WP_112473804.1">
    <property type="nucleotide sequence ID" value="NZ_JBJVNI010000002.1"/>
</dbReference>
<evidence type="ECO:0000259" key="1">
    <source>
        <dbReference type="Pfam" id="PF04149"/>
    </source>
</evidence>